<feature type="transmembrane region" description="Helical" evidence="1">
    <location>
        <begin position="107"/>
        <end position="127"/>
    </location>
</feature>
<evidence type="ECO:0000313" key="3">
    <source>
        <dbReference type="Proteomes" id="UP000886885"/>
    </source>
</evidence>
<evidence type="ECO:0000313" key="2">
    <source>
        <dbReference type="EMBL" id="KAG6784041.1"/>
    </source>
</evidence>
<keyword evidence="1" id="KW-0812">Transmembrane</keyword>
<gene>
    <name evidence="2" type="ORF">POTOM_009724</name>
</gene>
<accession>A0A8X8D1N4</accession>
<protein>
    <submittedName>
        <fullName evidence="2">Uncharacterized protein</fullName>
    </submittedName>
</protein>
<keyword evidence="3" id="KW-1185">Reference proteome</keyword>
<dbReference type="Proteomes" id="UP000886885">
    <property type="component" value="Chromosome 2D"/>
</dbReference>
<evidence type="ECO:0000256" key="1">
    <source>
        <dbReference type="SAM" id="Phobius"/>
    </source>
</evidence>
<keyword evidence="1" id="KW-1133">Transmembrane helix</keyword>
<organism evidence="2 3">
    <name type="scientific">Populus tomentosa</name>
    <name type="common">Chinese white poplar</name>
    <dbReference type="NCBI Taxonomy" id="118781"/>
    <lineage>
        <taxon>Eukaryota</taxon>
        <taxon>Viridiplantae</taxon>
        <taxon>Streptophyta</taxon>
        <taxon>Embryophyta</taxon>
        <taxon>Tracheophyta</taxon>
        <taxon>Spermatophyta</taxon>
        <taxon>Magnoliopsida</taxon>
        <taxon>eudicotyledons</taxon>
        <taxon>Gunneridae</taxon>
        <taxon>Pentapetalae</taxon>
        <taxon>rosids</taxon>
        <taxon>fabids</taxon>
        <taxon>Malpighiales</taxon>
        <taxon>Salicaceae</taxon>
        <taxon>Saliceae</taxon>
        <taxon>Populus</taxon>
    </lineage>
</organism>
<proteinExistence type="predicted"/>
<sequence>MSHSIIHHGAIFGVMAIEILLPIISYMMVYARVKMHYAQKPDFQVKMAGHNCHWNFFLAASMGDREERTTFHINVHSVGTDYNSNFLSILVARNPSLGKPVTIDKVLVLYGSAGGDVLLMGGLYCVLWGKKREEDRKSVTTDEQNTETKEKITLECITSH</sequence>
<dbReference type="OrthoDB" id="10525956at2759"/>
<name>A0A8X8D1N4_POPTO</name>
<dbReference type="EMBL" id="JAAWWB010000004">
    <property type="protein sequence ID" value="KAG6784041.1"/>
    <property type="molecule type" value="Genomic_DNA"/>
</dbReference>
<keyword evidence="1" id="KW-0472">Membrane</keyword>
<dbReference type="AlphaFoldDB" id="A0A8X8D1N4"/>
<feature type="transmembrane region" description="Helical" evidence="1">
    <location>
        <begin position="12"/>
        <end position="31"/>
    </location>
</feature>
<comment type="caution">
    <text evidence="2">The sequence shown here is derived from an EMBL/GenBank/DDBJ whole genome shotgun (WGS) entry which is preliminary data.</text>
</comment>
<reference evidence="2" key="1">
    <citation type="journal article" date="2020" name="bioRxiv">
        <title>Hybrid origin of Populus tomentosa Carr. identified through genome sequencing and phylogenomic analysis.</title>
        <authorList>
            <person name="An X."/>
            <person name="Gao K."/>
            <person name="Chen Z."/>
            <person name="Li J."/>
            <person name="Yang X."/>
            <person name="Yang X."/>
            <person name="Zhou J."/>
            <person name="Guo T."/>
            <person name="Zhao T."/>
            <person name="Huang S."/>
            <person name="Miao D."/>
            <person name="Khan W.U."/>
            <person name="Rao P."/>
            <person name="Ye M."/>
            <person name="Lei B."/>
            <person name="Liao W."/>
            <person name="Wang J."/>
            <person name="Ji L."/>
            <person name="Li Y."/>
            <person name="Guo B."/>
            <person name="Mustafa N.S."/>
            <person name="Li S."/>
            <person name="Yun Q."/>
            <person name="Keller S.R."/>
            <person name="Mao J."/>
            <person name="Zhang R."/>
            <person name="Strauss S.H."/>
        </authorList>
    </citation>
    <scope>NUCLEOTIDE SEQUENCE</scope>
    <source>
        <strain evidence="2">GM15</strain>
        <tissue evidence="2">Leaf</tissue>
    </source>
</reference>